<dbReference type="EMBL" id="MU266372">
    <property type="protein sequence ID" value="KAH7927100.1"/>
    <property type="molecule type" value="Genomic_DNA"/>
</dbReference>
<sequence length="694" mass="77566">MSLSPLYKAATENVRHHCIQRDIGKGKRRVELMNMYDHTRNPVPSNSNVGERRFVHWTPKGSSAEGLQERTRLSQPGASLETSFPFVPASLSTVPLDVIFRIIGYTTPADRKALLVTCRVIFLAVTSIQNANLVFNAHACRQRCVVLCSRGNPRAQLYAEQIKILTFHAAPKLTDNLVIFPVFCSALYRMTRLRVLSLFVPSNSEVEFMNHLQRYHILRSGNGPLVSSTAVMHHQWQNSALPELNTLRVSRSHALLPIASFRGVTSIAFSSCLSYYELELFVGKYVHDGVLPRLRDLAMGLGPDVPCDAQTFIGLSHAAPLLENLVLVRPHAPLQAILHVLLKDGDVFNHLTRLYMNPYANSPPLVDFARLIMDRVHLSPSSTTSNNNEESLPRVGRKTPISPLAHDTSFAVVSSPSREKVDLSPVNHKKAAISPTARRAMLTRMRLASNGYRGQTTTPDYSGRFAAFLRHKSVGDTILDDRYLHSKGVIHTAIAPCNILLVDDQTVVVNRLSEEYGFVKQEYLVDTSIRIFNFDNAIHRTRPIRKRPRVVGLSCYRAPEVVLSLPWTDAVDAFAVGCVISHLVIGHVLIPPWHEIPEYLRSTYDLLGRYPDHLIQVAASTFPDVNVGRLERGPEDRGVVAEELVTPPTITQLIGDKLLCNLLQHLTLLNPAYRMTLSHAEKHAYFKSGILYAP</sequence>
<keyword evidence="2" id="KW-1185">Reference proteome</keyword>
<organism evidence="1 2">
    <name type="scientific">Leucogyrophana mollusca</name>
    <dbReference type="NCBI Taxonomy" id="85980"/>
    <lineage>
        <taxon>Eukaryota</taxon>
        <taxon>Fungi</taxon>
        <taxon>Dikarya</taxon>
        <taxon>Basidiomycota</taxon>
        <taxon>Agaricomycotina</taxon>
        <taxon>Agaricomycetes</taxon>
        <taxon>Agaricomycetidae</taxon>
        <taxon>Boletales</taxon>
        <taxon>Boletales incertae sedis</taxon>
        <taxon>Leucogyrophana</taxon>
    </lineage>
</organism>
<comment type="caution">
    <text evidence="1">The sequence shown here is derived from an EMBL/GenBank/DDBJ whole genome shotgun (WGS) entry which is preliminary data.</text>
</comment>
<reference evidence="1" key="1">
    <citation type="journal article" date="2021" name="New Phytol.">
        <title>Evolutionary innovations through gain and loss of genes in the ectomycorrhizal Boletales.</title>
        <authorList>
            <person name="Wu G."/>
            <person name="Miyauchi S."/>
            <person name="Morin E."/>
            <person name="Kuo A."/>
            <person name="Drula E."/>
            <person name="Varga T."/>
            <person name="Kohler A."/>
            <person name="Feng B."/>
            <person name="Cao Y."/>
            <person name="Lipzen A."/>
            <person name="Daum C."/>
            <person name="Hundley H."/>
            <person name="Pangilinan J."/>
            <person name="Johnson J."/>
            <person name="Barry K."/>
            <person name="LaButti K."/>
            <person name="Ng V."/>
            <person name="Ahrendt S."/>
            <person name="Min B."/>
            <person name="Choi I.G."/>
            <person name="Park H."/>
            <person name="Plett J.M."/>
            <person name="Magnuson J."/>
            <person name="Spatafora J.W."/>
            <person name="Nagy L.G."/>
            <person name="Henrissat B."/>
            <person name="Grigoriev I.V."/>
            <person name="Yang Z.L."/>
            <person name="Xu J."/>
            <person name="Martin F.M."/>
        </authorList>
    </citation>
    <scope>NUCLEOTIDE SEQUENCE</scope>
    <source>
        <strain evidence="1">KUC20120723A-06</strain>
    </source>
</reference>
<evidence type="ECO:0000313" key="1">
    <source>
        <dbReference type="EMBL" id="KAH7927100.1"/>
    </source>
</evidence>
<dbReference type="Proteomes" id="UP000790709">
    <property type="component" value="Unassembled WGS sequence"/>
</dbReference>
<accession>A0ACB8BMJ8</accession>
<protein>
    <submittedName>
        <fullName evidence="1">Uncharacterized protein</fullName>
    </submittedName>
</protein>
<evidence type="ECO:0000313" key="2">
    <source>
        <dbReference type="Proteomes" id="UP000790709"/>
    </source>
</evidence>
<name>A0ACB8BMJ8_9AGAM</name>
<proteinExistence type="predicted"/>
<gene>
    <name evidence="1" type="ORF">BV22DRAFT_1127681</name>
</gene>